<keyword evidence="3" id="KW-0418">Kinase</keyword>
<dbReference type="PROSITE" id="PS50011">
    <property type="entry name" value="PROTEIN_KINASE_DOM"/>
    <property type="match status" value="1"/>
</dbReference>
<evidence type="ECO:0000256" key="1">
    <source>
        <dbReference type="ARBA" id="ARBA00022679"/>
    </source>
</evidence>
<feature type="compositionally biased region" description="Low complexity" evidence="7">
    <location>
        <begin position="364"/>
        <end position="374"/>
    </location>
</feature>
<dbReference type="PANTHER" id="PTHR11042:SF196">
    <property type="entry name" value="MITOSIS INHIBITOR PROTEIN KINASE SWE1"/>
    <property type="match status" value="1"/>
</dbReference>
<dbReference type="GO" id="GO:0110031">
    <property type="term" value="P:negative regulation of G2/MI transition of meiotic cell cycle"/>
    <property type="evidence" value="ECO:0007669"/>
    <property type="project" value="TreeGrafter"/>
</dbReference>
<dbReference type="PANTHER" id="PTHR11042">
    <property type="entry name" value="EUKARYOTIC TRANSLATION INITIATION FACTOR 2-ALPHA KINASE EIF2-ALPHA KINASE -RELATED"/>
    <property type="match status" value="1"/>
</dbReference>
<dbReference type="Gene3D" id="1.10.510.10">
    <property type="entry name" value="Transferase(Phosphotransferase) domain 1"/>
    <property type="match status" value="1"/>
</dbReference>
<dbReference type="SMART" id="SM00220">
    <property type="entry name" value="S_TKc"/>
    <property type="match status" value="1"/>
</dbReference>
<feature type="compositionally biased region" description="Pro residues" evidence="7">
    <location>
        <begin position="80"/>
        <end position="90"/>
    </location>
</feature>
<dbReference type="Pfam" id="PF00069">
    <property type="entry name" value="Pkinase"/>
    <property type="match status" value="1"/>
</dbReference>
<dbReference type="GO" id="GO:0005737">
    <property type="term" value="C:cytoplasm"/>
    <property type="evidence" value="ECO:0007669"/>
    <property type="project" value="TreeGrafter"/>
</dbReference>
<keyword evidence="2 6" id="KW-0547">Nucleotide-binding</keyword>
<feature type="binding site" evidence="6">
    <location>
        <position position="738"/>
    </location>
    <ligand>
        <name>ATP</name>
        <dbReference type="ChEBI" id="CHEBI:30616"/>
    </ligand>
</feature>
<feature type="compositionally biased region" description="Low complexity" evidence="7">
    <location>
        <begin position="265"/>
        <end position="276"/>
    </location>
</feature>
<feature type="region of interest" description="Disordered" evidence="7">
    <location>
        <begin position="448"/>
        <end position="467"/>
    </location>
</feature>
<proteinExistence type="inferred from homology"/>
<feature type="region of interest" description="Disordered" evidence="7">
    <location>
        <begin position="576"/>
        <end position="596"/>
    </location>
</feature>
<feature type="region of interest" description="Disordered" evidence="7">
    <location>
        <begin position="265"/>
        <end position="287"/>
    </location>
</feature>
<feature type="compositionally biased region" description="Polar residues" evidence="7">
    <location>
        <begin position="97"/>
        <end position="118"/>
    </location>
</feature>
<feature type="compositionally biased region" description="Polar residues" evidence="7">
    <location>
        <begin position="639"/>
        <end position="651"/>
    </location>
</feature>
<feature type="compositionally biased region" description="Polar residues" evidence="7">
    <location>
        <begin position="70"/>
        <end position="79"/>
    </location>
</feature>
<dbReference type="VEuPathDB" id="FungiDB:BLGHR1_17083"/>
<reference evidence="9 10" key="1">
    <citation type="submission" date="2017-11" db="EMBL/GenBank/DDBJ databases">
        <authorList>
            <person name="Kracher B."/>
        </authorList>
    </citation>
    <scope>NUCLEOTIDE SEQUENCE [LARGE SCALE GENOMIC DNA]</scope>
    <source>
        <strain evidence="9 10">RACE1</strain>
    </source>
</reference>
<dbReference type="SUPFAM" id="SSF56112">
    <property type="entry name" value="Protein kinase-like (PK-like)"/>
    <property type="match status" value="1"/>
</dbReference>
<dbReference type="InterPro" id="IPR011009">
    <property type="entry name" value="Kinase-like_dom_sf"/>
</dbReference>
<feature type="region of interest" description="Disordered" evidence="7">
    <location>
        <begin position="33"/>
        <end position="132"/>
    </location>
</feature>
<evidence type="ECO:0000256" key="4">
    <source>
        <dbReference type="ARBA" id="ARBA00022840"/>
    </source>
</evidence>
<feature type="region of interest" description="Disordered" evidence="7">
    <location>
        <begin position="354"/>
        <end position="403"/>
    </location>
</feature>
<keyword evidence="1" id="KW-0808">Transferase</keyword>
<evidence type="ECO:0000256" key="2">
    <source>
        <dbReference type="ARBA" id="ARBA00022741"/>
    </source>
</evidence>
<dbReference type="AlphaFoldDB" id="A0A383V3R8"/>
<dbReference type="Proteomes" id="UP000275772">
    <property type="component" value="Unassembled WGS sequence"/>
</dbReference>
<dbReference type="InterPro" id="IPR008271">
    <property type="entry name" value="Ser/Thr_kinase_AS"/>
</dbReference>
<evidence type="ECO:0000256" key="5">
    <source>
        <dbReference type="ARBA" id="ARBA00037982"/>
    </source>
</evidence>
<feature type="compositionally biased region" description="Polar residues" evidence="7">
    <location>
        <begin position="576"/>
        <end position="590"/>
    </location>
</feature>
<organism evidence="9 10">
    <name type="scientific">Blumeria hordei</name>
    <name type="common">Barley powdery mildew</name>
    <name type="synonym">Blumeria graminis f. sp. hordei</name>
    <dbReference type="NCBI Taxonomy" id="2867405"/>
    <lineage>
        <taxon>Eukaryota</taxon>
        <taxon>Fungi</taxon>
        <taxon>Dikarya</taxon>
        <taxon>Ascomycota</taxon>
        <taxon>Pezizomycotina</taxon>
        <taxon>Leotiomycetes</taxon>
        <taxon>Erysiphales</taxon>
        <taxon>Erysiphaceae</taxon>
        <taxon>Blumeria</taxon>
    </lineage>
</organism>
<evidence type="ECO:0000256" key="7">
    <source>
        <dbReference type="SAM" id="MobiDB-lite"/>
    </source>
</evidence>
<dbReference type="PROSITE" id="PS00108">
    <property type="entry name" value="PROTEIN_KINASE_ST"/>
    <property type="match status" value="1"/>
</dbReference>
<evidence type="ECO:0000256" key="6">
    <source>
        <dbReference type="PROSITE-ProRule" id="PRU10141"/>
    </source>
</evidence>
<dbReference type="EMBL" id="UNSH01000090">
    <property type="protein sequence ID" value="SZF06280.1"/>
    <property type="molecule type" value="Genomic_DNA"/>
</dbReference>
<evidence type="ECO:0000313" key="10">
    <source>
        <dbReference type="Proteomes" id="UP000275772"/>
    </source>
</evidence>
<gene>
    <name evidence="9" type="ORF">BLGHR1_17083</name>
</gene>
<sequence length="1075" mass="117059">MPYVNNGGGTLTLPSPTHVHHVDVTSAVRSLRRSLSKSPSKFRLVTAASSPSPKSPLSPSPLSPNPAPNTTISSSNLPHTPSPLAVPFPPSVKLALRSSSRIKPSQSRQSPRARTSPKSPYKRNATRNLESHNVVPSLCTDASRGLDSIVSGLNAEKTSSTTGITHPINPALTRLGSDNVNEVPPGAQTSSPLKRNDTIMNLDQASLGSPVAKRRSLHGSGNFGHDFNIFDHGPSNFEPHEEVAQEYELSSSSITAEIMPYTSLPRRSSSLRKSTLQQRHGEKTSWGRRHAAQILAAQQAANSAATGVIPEVLSTSHTKNRPRLSLDQFMPPLPRDSPFSTQIGLLNASVHSLNQSTHQPHPLSRTMTTSSSSSNNLDESPTHAPIHNAIHRRSKPDLSKSMPAGALRPIKLGIQASEDATFATPQNFRSVKPLPAAFVSTGLISKVNRNPENPLTSRGSNKSHVPDTPCKKHFNGFATYPAPVPGSAIAKARHIRHSFGAPSTPFNPHLDSQSNIGERSRATFGGVFVGRGMSRRSSLLSMDSEDSVSPDLKCDIQSVADLELPPTPTKQSLIIRQENVSPSSNRNIPTSVGGHDLVLKLPRQSVNVPSRTDFLSRLSPHTPLESPSGATTPPDPSGLSISHQLNTKTSNPCASTSMPPPATPTAGREHNFKIGGALRMSSTPVSSYSLNDIDASLASKFEKVEMIGTGEFSQVFRVTEISQHLDPPTSNRIFAVKKTRQPFQGIRDRERKIQEVNILRALGNSDYIVHLLNSWEEKNHLYIQTEFCEEGSMDLFLSQVGRKGRLDDFRIWKILLELGLGLKHIHDKGFIHLDLKPANILITFEGVLKIADFGMATSWPAPQGIEGEGDREYIGPEILEGNYDKPADVFALGLIMLEIAGNVQLPDNGPTWQRLRSGDISDVPSLTWVSDCQIRRDATGIPLDESDLNVGSLGSDDELETDFSSPSFSCRKRSYGRCSRSLSHDPSNLFGSMRRGELHKAPQFMKDQNHPTSIDQLVRWMITPNPQCRPIVHQVLESEGVIWVQTRRRAGATVYEGNWGPADEALAVDTEMGNV</sequence>
<feature type="compositionally biased region" description="Low complexity" evidence="7">
    <location>
        <begin position="36"/>
        <end position="52"/>
    </location>
</feature>
<dbReference type="FunFam" id="1.10.510.10:FF:000536">
    <property type="entry name" value="Cyclin-dependent kinase WEE1"/>
    <property type="match status" value="1"/>
</dbReference>
<dbReference type="InterPro" id="IPR050339">
    <property type="entry name" value="CC_SR_Kinase"/>
</dbReference>
<evidence type="ECO:0000259" key="8">
    <source>
        <dbReference type="PROSITE" id="PS50011"/>
    </source>
</evidence>
<comment type="similarity">
    <text evidence="5">Belongs to the protein kinase superfamily. Ser/Thr protein kinase family. GCN2 subfamily.</text>
</comment>
<dbReference type="Gene3D" id="3.30.200.20">
    <property type="entry name" value="Phosphorylase Kinase, domain 1"/>
    <property type="match status" value="1"/>
</dbReference>
<feature type="compositionally biased region" description="Pro residues" evidence="7">
    <location>
        <begin position="53"/>
        <end position="67"/>
    </location>
</feature>
<name>A0A383V3R8_BLUHO</name>
<dbReference type="PROSITE" id="PS00107">
    <property type="entry name" value="PROTEIN_KINASE_ATP"/>
    <property type="match status" value="1"/>
</dbReference>
<feature type="region of interest" description="Disordered" evidence="7">
    <location>
        <begin position="613"/>
        <end position="669"/>
    </location>
</feature>
<keyword evidence="4 6" id="KW-0067">ATP-binding</keyword>
<dbReference type="InterPro" id="IPR017441">
    <property type="entry name" value="Protein_kinase_ATP_BS"/>
</dbReference>
<protein>
    <recommendedName>
        <fullName evidence="8">Protein kinase domain-containing protein</fullName>
    </recommendedName>
</protein>
<evidence type="ECO:0000256" key="3">
    <source>
        <dbReference type="ARBA" id="ARBA00022777"/>
    </source>
</evidence>
<evidence type="ECO:0000313" key="9">
    <source>
        <dbReference type="EMBL" id="SZF06280.1"/>
    </source>
</evidence>
<dbReference type="GO" id="GO:0005524">
    <property type="term" value="F:ATP binding"/>
    <property type="evidence" value="ECO:0007669"/>
    <property type="project" value="UniProtKB-UniRule"/>
</dbReference>
<feature type="domain" description="Protein kinase" evidence="8">
    <location>
        <begin position="701"/>
        <end position="1044"/>
    </location>
</feature>
<accession>A0A383V3R8</accession>
<dbReference type="GO" id="GO:0004713">
    <property type="term" value="F:protein tyrosine kinase activity"/>
    <property type="evidence" value="ECO:0007669"/>
    <property type="project" value="TreeGrafter"/>
</dbReference>
<dbReference type="InterPro" id="IPR000719">
    <property type="entry name" value="Prot_kinase_dom"/>
</dbReference>
<dbReference type="GO" id="GO:0005634">
    <property type="term" value="C:nucleus"/>
    <property type="evidence" value="ECO:0007669"/>
    <property type="project" value="TreeGrafter"/>
</dbReference>
<feature type="compositionally biased region" description="Polar residues" evidence="7">
    <location>
        <begin position="448"/>
        <end position="463"/>
    </location>
</feature>